<evidence type="ECO:0000313" key="6">
    <source>
        <dbReference type="Proteomes" id="UP000469185"/>
    </source>
</evidence>
<keyword evidence="3" id="KW-0812">Transmembrane</keyword>
<dbReference type="Gene3D" id="3.40.630.190">
    <property type="entry name" value="LCP protein"/>
    <property type="match status" value="1"/>
</dbReference>
<keyword evidence="3" id="KW-1133">Transmembrane helix</keyword>
<feature type="region of interest" description="Disordered" evidence="2">
    <location>
        <begin position="1"/>
        <end position="29"/>
    </location>
</feature>
<name>A0A6N9YH06_9ACTN</name>
<dbReference type="Pfam" id="PF03816">
    <property type="entry name" value="LytR_cpsA_psr"/>
    <property type="match status" value="1"/>
</dbReference>
<accession>A0A6N9YH06</accession>
<keyword evidence="3" id="KW-0472">Membrane</keyword>
<gene>
    <name evidence="5" type="ORF">G1H11_03055</name>
</gene>
<sequence length="343" mass="36196">MPADRPSAATPPPPSRPPQSRRTREARPKRRRSGFGRFVRWLLAVVLIIVVALVGLVWFAWSKIEKVDAIPDDHGSATSAGQVFLVVGSDQRDDLTAEEQSELGTGTAEGRRADTIMLVHVPTSGRPALISIPRDSVVNIPGRESGRINGAYAFGGPALLVETIEANTGVAIDDYVEIGFGGFARIVDALGGVEMCLDEAVQDEKAHIDLPAGCQELGGTDALGYARARSFDPRSDLGRVERQRELIGSIADEALSPGTLLNPFSFARTALAGGNALVIDEGTGPLDMFGFVRAMGSISSGSGDTLTVPLARVGNTVDWDEAAAGELWSALQNGSPVPSSLLE</sequence>
<dbReference type="EMBL" id="JAAGOB010000002">
    <property type="protein sequence ID" value="NED94283.1"/>
    <property type="molecule type" value="Genomic_DNA"/>
</dbReference>
<dbReference type="InterPro" id="IPR004474">
    <property type="entry name" value="LytR_CpsA_psr"/>
</dbReference>
<dbReference type="Proteomes" id="UP000469185">
    <property type="component" value="Unassembled WGS sequence"/>
</dbReference>
<evidence type="ECO:0000256" key="2">
    <source>
        <dbReference type="SAM" id="MobiDB-lite"/>
    </source>
</evidence>
<organism evidence="5 6">
    <name type="scientific">Phytoactinopolyspora alkaliphila</name>
    <dbReference type="NCBI Taxonomy" id="1783498"/>
    <lineage>
        <taxon>Bacteria</taxon>
        <taxon>Bacillati</taxon>
        <taxon>Actinomycetota</taxon>
        <taxon>Actinomycetes</taxon>
        <taxon>Jiangellales</taxon>
        <taxon>Jiangellaceae</taxon>
        <taxon>Phytoactinopolyspora</taxon>
    </lineage>
</organism>
<evidence type="ECO:0000313" key="5">
    <source>
        <dbReference type="EMBL" id="NED94283.1"/>
    </source>
</evidence>
<dbReference type="InterPro" id="IPR050922">
    <property type="entry name" value="LytR/CpsA/Psr_CW_biosynth"/>
</dbReference>
<proteinExistence type="inferred from homology"/>
<evidence type="ECO:0000256" key="1">
    <source>
        <dbReference type="ARBA" id="ARBA00006068"/>
    </source>
</evidence>
<dbReference type="AlphaFoldDB" id="A0A6N9YH06"/>
<feature type="domain" description="Cell envelope-related transcriptional attenuator" evidence="4">
    <location>
        <begin position="112"/>
        <end position="254"/>
    </location>
</feature>
<dbReference type="PANTHER" id="PTHR33392">
    <property type="entry name" value="POLYISOPRENYL-TEICHOIC ACID--PEPTIDOGLYCAN TEICHOIC ACID TRANSFERASE TAGU"/>
    <property type="match status" value="1"/>
</dbReference>
<evidence type="ECO:0000259" key="4">
    <source>
        <dbReference type="Pfam" id="PF03816"/>
    </source>
</evidence>
<dbReference type="NCBIfam" id="TIGR00350">
    <property type="entry name" value="lytR_cpsA_psr"/>
    <property type="match status" value="1"/>
</dbReference>
<dbReference type="PANTHER" id="PTHR33392:SF6">
    <property type="entry name" value="POLYISOPRENYL-TEICHOIC ACID--PEPTIDOGLYCAN TEICHOIC ACID TRANSFERASE TAGU"/>
    <property type="match status" value="1"/>
</dbReference>
<reference evidence="5 6" key="1">
    <citation type="submission" date="2020-02" db="EMBL/GenBank/DDBJ databases">
        <authorList>
            <person name="Li X.-J."/>
            <person name="Feng X.-M."/>
        </authorList>
    </citation>
    <scope>NUCLEOTIDE SEQUENCE [LARGE SCALE GENOMIC DNA]</scope>
    <source>
        <strain evidence="5 6">CGMCC 4.7225</strain>
    </source>
</reference>
<protein>
    <submittedName>
        <fullName evidence="5">LCP family protein</fullName>
    </submittedName>
</protein>
<keyword evidence="6" id="KW-1185">Reference proteome</keyword>
<feature type="transmembrane region" description="Helical" evidence="3">
    <location>
        <begin position="38"/>
        <end position="61"/>
    </location>
</feature>
<comment type="similarity">
    <text evidence="1">Belongs to the LytR/CpsA/Psr (LCP) family.</text>
</comment>
<comment type="caution">
    <text evidence="5">The sequence shown here is derived from an EMBL/GenBank/DDBJ whole genome shotgun (WGS) entry which is preliminary data.</text>
</comment>
<evidence type="ECO:0000256" key="3">
    <source>
        <dbReference type="SAM" id="Phobius"/>
    </source>
</evidence>